<keyword evidence="3" id="KW-1185">Reference proteome</keyword>
<feature type="domain" description="Polysaccharide pyruvyl transferase" evidence="1">
    <location>
        <begin position="15"/>
        <end position="272"/>
    </location>
</feature>
<dbReference type="Pfam" id="PF04230">
    <property type="entry name" value="PS_pyruv_trans"/>
    <property type="match status" value="1"/>
</dbReference>
<dbReference type="GO" id="GO:0016740">
    <property type="term" value="F:transferase activity"/>
    <property type="evidence" value="ECO:0007669"/>
    <property type="project" value="UniProtKB-KW"/>
</dbReference>
<organism evidence="2 3">
    <name type="scientific">Salipiger thiooxidans</name>
    <dbReference type="NCBI Taxonomy" id="282683"/>
    <lineage>
        <taxon>Bacteria</taxon>
        <taxon>Pseudomonadati</taxon>
        <taxon>Pseudomonadota</taxon>
        <taxon>Alphaproteobacteria</taxon>
        <taxon>Rhodobacterales</taxon>
        <taxon>Roseobacteraceae</taxon>
        <taxon>Salipiger</taxon>
    </lineage>
</organism>
<evidence type="ECO:0000313" key="2">
    <source>
        <dbReference type="EMBL" id="SDF50471.1"/>
    </source>
</evidence>
<dbReference type="STRING" id="282683.SAMN04488105_12512"/>
<dbReference type="AlphaFoldDB" id="A0A1G7LM31"/>
<evidence type="ECO:0000313" key="3">
    <source>
        <dbReference type="Proteomes" id="UP000198994"/>
    </source>
</evidence>
<dbReference type="RefSeq" id="WP_089963735.1">
    <property type="nucleotide sequence ID" value="NZ_FNAV01000025.1"/>
</dbReference>
<dbReference type="Proteomes" id="UP000198994">
    <property type="component" value="Unassembled WGS sequence"/>
</dbReference>
<dbReference type="EMBL" id="FNAV01000025">
    <property type="protein sequence ID" value="SDF50471.1"/>
    <property type="molecule type" value="Genomic_DNA"/>
</dbReference>
<protein>
    <submittedName>
        <fullName evidence="2">Polysaccharide pyruvyl transferase</fullName>
    </submittedName>
</protein>
<reference evidence="3" key="1">
    <citation type="submission" date="2016-10" db="EMBL/GenBank/DDBJ databases">
        <authorList>
            <person name="Varghese N."/>
            <person name="Submissions S."/>
        </authorList>
    </citation>
    <scope>NUCLEOTIDE SEQUENCE [LARGE SCALE GENOMIC DNA]</scope>
    <source>
        <strain evidence="3">DSM 10146</strain>
    </source>
</reference>
<gene>
    <name evidence="2" type="ORF">SAMN04488105_12512</name>
</gene>
<accession>A0A1G7LM31</accession>
<name>A0A1G7LM31_9RHOB</name>
<dbReference type="OrthoDB" id="9799278at2"/>
<sequence>MTPHIQIRSFVLGGNHGQFLQAAGLLDAVSELRPDARVTQAGTHNHLGRELKVQARMLLLPKFLYMQWLWRRQIPMSAKNEAAAIRVYGSDQVWSFTNPAFDADPYFFGQGDDAEKVAYAPSMGYVPDDFQAPDWMVEGLQRFKAISVRDEGTKAVIERVTGRDDITLVSDPAFFLKEARLPDEATRDGGLAIYCTKPRLLLEQVMASAGGKMLDGVGPVRCYGYAPKRQALQQLPQQFVSPRALVRHYAKARFVLTSTFHGVVMALMTGTPYLALHSPNLEARLQSPVGRAGVPPWRMRRMEEMKDISAADMERLMSPEGIDRAAITREVEASRAWLGRALGATGE</sequence>
<keyword evidence="2" id="KW-0808">Transferase</keyword>
<dbReference type="InterPro" id="IPR007345">
    <property type="entry name" value="Polysacch_pyruvyl_Trfase"/>
</dbReference>
<proteinExistence type="predicted"/>
<evidence type="ECO:0000259" key="1">
    <source>
        <dbReference type="Pfam" id="PF04230"/>
    </source>
</evidence>